<protein>
    <submittedName>
        <fullName evidence="2">Xanthine dehydrogenase family protein molybdopterin-binding subunit</fullName>
    </submittedName>
</protein>
<comment type="caution">
    <text evidence="2">The sequence shown here is derived from an EMBL/GenBank/DDBJ whole genome shotgun (WGS) entry which is preliminary data.</text>
</comment>
<dbReference type="Pfam" id="PF01315">
    <property type="entry name" value="Ald_Xan_dh_C"/>
    <property type="match status" value="1"/>
</dbReference>
<dbReference type="InterPro" id="IPR046867">
    <property type="entry name" value="AldOxase/xan_DH_MoCoBD2"/>
</dbReference>
<dbReference type="InterPro" id="IPR000674">
    <property type="entry name" value="Ald_Oxase/Xan_DH_a/b"/>
</dbReference>
<dbReference type="InterPro" id="IPR036856">
    <property type="entry name" value="Ald_Oxase/Xan_DH_a/b_sf"/>
</dbReference>
<accession>A0A7C4MNX2</accession>
<dbReference type="AlphaFoldDB" id="A0A7C4MNX2"/>
<dbReference type="Gene3D" id="3.90.1170.50">
    <property type="entry name" value="Aldehyde oxidase/xanthine dehydrogenase, a/b hammerhead"/>
    <property type="match status" value="1"/>
</dbReference>
<evidence type="ECO:0000259" key="1">
    <source>
        <dbReference type="SMART" id="SM01008"/>
    </source>
</evidence>
<dbReference type="InterPro" id="IPR037165">
    <property type="entry name" value="AldOxase/xan_DH_Mopterin-bd_sf"/>
</dbReference>
<dbReference type="SMART" id="SM01008">
    <property type="entry name" value="Ald_Xan_dh_C"/>
    <property type="match status" value="1"/>
</dbReference>
<sequence length="759" mass="82144">MEEPIRLHRSVPRNDARPKACGREVYAADRYPRQALLAGALRCGIPAGRIRAIDIRQASAIPGVFRILTAADVPGSNRQGIVHKDMPVLCGDVVRYCGDPVALVLAESSEALEQALSRIHLDIEPLPAVCSLEQALAEGAPLVHDDRPGNLLAHALIQKGDAAAAFPSCDIIVEGVFSTPVQDHAFLETECGIARVEEDGGLLMEVSTQSPFRDRFEIAHALGLDFQKIRIVSPALGGGFGGKDGATVQCLLALAALHADGRWVRMHWSREEHFVAGYKRHACRMHYRLAAKADGTLVALDARLWYDTGAYAHLGAEVMELGMEHASGPYRIPNTRIEGWCVHTHQPVAGAMRAFGVCQAAFGIESAMDMLAERLKMDPLTLRIHNALCKGDENGAGVRLETSTGIRSCLERIQDHPLWRQRNEWKTAAPRFHRRGVGIAAVWNAAGYGGGVRDAAIAKIELLPDGTFLVHNAVSDMGQGNSCAFFQIAGHILNQDPARIQVRHPDTRSAYPSGSSSAGRTTYTYGRALVEACERMKARLINRAGLFLFLQNDDGLELEPGRVFHKPSGRDISLQALAGMMQPEERVILSETVAPTCNNVPATATGFFIGFPHVIFAYGAHLVRIDIDETTGELTVVDYLAVTDGGRVLNPAMFTQQVQGGVAQGLGYALMEDVVVRDGRMLTQDFTTYLIPGSLDVPDIVSIAVEDHPEETGPFGMKGIGEVAMNGPLPAVANAVFDACGIRIQQGPITAERIWNAMP</sequence>
<dbReference type="GO" id="GO:0016491">
    <property type="term" value="F:oxidoreductase activity"/>
    <property type="evidence" value="ECO:0007669"/>
    <property type="project" value="InterPro"/>
</dbReference>
<dbReference type="GO" id="GO:0005506">
    <property type="term" value="F:iron ion binding"/>
    <property type="evidence" value="ECO:0007669"/>
    <property type="project" value="InterPro"/>
</dbReference>
<dbReference type="SUPFAM" id="SSF54665">
    <property type="entry name" value="CO dehydrogenase molybdoprotein N-domain-like"/>
    <property type="match status" value="1"/>
</dbReference>
<dbReference type="EMBL" id="DSUH01000233">
    <property type="protein sequence ID" value="HGU33181.1"/>
    <property type="molecule type" value="Genomic_DNA"/>
</dbReference>
<dbReference type="InterPro" id="IPR008274">
    <property type="entry name" value="AldOxase/xan_DH_MoCoBD1"/>
</dbReference>
<dbReference type="SUPFAM" id="SSF56003">
    <property type="entry name" value="Molybdenum cofactor-binding domain"/>
    <property type="match status" value="1"/>
</dbReference>
<dbReference type="PANTHER" id="PTHR11908">
    <property type="entry name" value="XANTHINE DEHYDROGENASE"/>
    <property type="match status" value="1"/>
</dbReference>
<name>A0A7C4MNX2_9BACT</name>
<dbReference type="InterPro" id="IPR016208">
    <property type="entry name" value="Ald_Oxase/xanthine_DH-like"/>
</dbReference>
<dbReference type="PANTHER" id="PTHR11908:SF157">
    <property type="entry name" value="XANTHINE DEHYDROGENASE SUBUNIT D-RELATED"/>
    <property type="match status" value="1"/>
</dbReference>
<dbReference type="Gene3D" id="3.30.365.10">
    <property type="entry name" value="Aldehyde oxidase/xanthine dehydrogenase, molybdopterin binding domain"/>
    <property type="match status" value="4"/>
</dbReference>
<dbReference type="Pfam" id="PF02738">
    <property type="entry name" value="MoCoBD_1"/>
    <property type="match status" value="1"/>
</dbReference>
<proteinExistence type="predicted"/>
<feature type="domain" description="Aldehyde oxidase/xanthine dehydrogenase a/b hammerhead" evidence="1">
    <location>
        <begin position="21"/>
        <end position="127"/>
    </location>
</feature>
<reference evidence="2" key="1">
    <citation type="journal article" date="2020" name="mSystems">
        <title>Genome- and Community-Level Interaction Insights into Carbon Utilization and Element Cycling Functions of Hydrothermarchaeota in Hydrothermal Sediment.</title>
        <authorList>
            <person name="Zhou Z."/>
            <person name="Liu Y."/>
            <person name="Xu W."/>
            <person name="Pan J."/>
            <person name="Luo Z.H."/>
            <person name="Li M."/>
        </authorList>
    </citation>
    <scope>NUCLEOTIDE SEQUENCE [LARGE SCALE GENOMIC DNA]</scope>
    <source>
        <strain evidence="2">SpSt-477</strain>
    </source>
</reference>
<gene>
    <name evidence="2" type="ORF">ENS29_10045</name>
</gene>
<organism evidence="2">
    <name type="scientific">Desulfatirhabdium butyrativorans</name>
    <dbReference type="NCBI Taxonomy" id="340467"/>
    <lineage>
        <taxon>Bacteria</taxon>
        <taxon>Pseudomonadati</taxon>
        <taxon>Thermodesulfobacteriota</taxon>
        <taxon>Desulfobacteria</taxon>
        <taxon>Desulfobacterales</taxon>
        <taxon>Desulfatirhabdiaceae</taxon>
        <taxon>Desulfatirhabdium</taxon>
    </lineage>
</organism>
<dbReference type="Pfam" id="PF20256">
    <property type="entry name" value="MoCoBD_2"/>
    <property type="match status" value="1"/>
</dbReference>
<evidence type="ECO:0000313" key="2">
    <source>
        <dbReference type="EMBL" id="HGU33181.1"/>
    </source>
</evidence>